<protein>
    <submittedName>
        <fullName evidence="2">Gamma-glutamylcyclotransferase family protein</fullName>
    </submittedName>
</protein>
<dbReference type="CDD" id="cd06661">
    <property type="entry name" value="GGCT_like"/>
    <property type="match status" value="1"/>
</dbReference>
<evidence type="ECO:0000259" key="1">
    <source>
        <dbReference type="Pfam" id="PF06094"/>
    </source>
</evidence>
<proteinExistence type="predicted"/>
<evidence type="ECO:0000313" key="2">
    <source>
        <dbReference type="EMBL" id="AZB72819.1"/>
    </source>
</evidence>
<dbReference type="InterPro" id="IPR013024">
    <property type="entry name" value="GGCT-like"/>
</dbReference>
<dbReference type="SUPFAM" id="SSF110857">
    <property type="entry name" value="Gamma-glutamyl cyclotransferase-like"/>
    <property type="match status" value="1"/>
</dbReference>
<organism evidence="2 3">
    <name type="scientific">Synechococcus elongatus PCC 11801</name>
    <dbReference type="NCBI Taxonomy" id="2219813"/>
    <lineage>
        <taxon>Bacteria</taxon>
        <taxon>Bacillati</taxon>
        <taxon>Cyanobacteriota</taxon>
        <taxon>Cyanophyceae</taxon>
        <taxon>Synechococcales</taxon>
        <taxon>Synechococcaceae</taxon>
        <taxon>Synechococcus</taxon>
    </lineage>
</organism>
<dbReference type="Proteomes" id="UP000267249">
    <property type="component" value="Chromosome"/>
</dbReference>
<dbReference type="AlphaFoldDB" id="A0AAN1UUQ2"/>
<name>A0AAN1UUQ2_SYNEL</name>
<reference evidence="2 3" key="1">
    <citation type="journal article" date="2018" name="Sci. Rep.">
        <title>Genome Features and Biochemical Characteristics of a Robust, Fast Growing and Naturally Transformable Cyanobacterium Synechococcus elongatus PCC 11801 Isolated from India.</title>
        <authorList>
            <person name="Jaiswal D."/>
            <person name="Sengupta A."/>
            <person name="Sohoni S."/>
            <person name="Sengupta S."/>
            <person name="Phadnavis A.G."/>
            <person name="Pakrasi H.B."/>
            <person name="Wangikar P.P."/>
        </authorList>
    </citation>
    <scope>NUCLEOTIDE SEQUENCE [LARGE SCALE GENOMIC DNA]</scope>
    <source>
        <strain evidence="2 3">PCC 11801</strain>
    </source>
</reference>
<dbReference type="RefSeq" id="WP_208673086.1">
    <property type="nucleotide sequence ID" value="NZ_CP030139.2"/>
</dbReference>
<dbReference type="Gene3D" id="3.10.490.10">
    <property type="entry name" value="Gamma-glutamyl cyclotransferase-like"/>
    <property type="match status" value="1"/>
</dbReference>
<dbReference type="InterPro" id="IPR036568">
    <property type="entry name" value="GGCT-like_sf"/>
</dbReference>
<sequence>MPSQSPQTPLAVFVYGTLQPGEHYYQVLNLAPWVESATPAQVRGQLYALPAGYPALTEGKDWVSGVLLRFRSAALLPRLDDLEGYVPDRDRSLNLYERCWETIYDQMGQPLEEAWLYRMAIAAVTRQRGIEVPSGHWTAAVQAELWGPRVEH</sequence>
<evidence type="ECO:0000313" key="3">
    <source>
        <dbReference type="Proteomes" id="UP000267249"/>
    </source>
</evidence>
<gene>
    <name evidence="2" type="ORF">DOP62_08920</name>
</gene>
<feature type="domain" description="Gamma-glutamylcyclotransferase AIG2-like" evidence="1">
    <location>
        <begin position="12"/>
        <end position="138"/>
    </location>
</feature>
<accession>A0AAN1UUQ2</accession>
<dbReference type="EMBL" id="CP030139">
    <property type="protein sequence ID" value="AZB72819.1"/>
    <property type="molecule type" value="Genomic_DNA"/>
</dbReference>
<dbReference type="InterPro" id="IPR009288">
    <property type="entry name" value="AIG2-like_dom"/>
</dbReference>
<dbReference type="Pfam" id="PF06094">
    <property type="entry name" value="GGACT"/>
    <property type="match status" value="1"/>
</dbReference>